<keyword evidence="2" id="KW-1185">Reference proteome</keyword>
<dbReference type="Proteomes" id="UP000596247">
    <property type="component" value="Chromosome"/>
</dbReference>
<evidence type="ECO:0000313" key="2">
    <source>
        <dbReference type="Proteomes" id="UP000596247"/>
    </source>
</evidence>
<accession>A0A7R8R5S2</accession>
<evidence type="ECO:0000313" key="1">
    <source>
        <dbReference type="EMBL" id="CAD5236011.1"/>
    </source>
</evidence>
<sequence length="195" mass="22448">MFDFDKRKNAVSVTDAMVAAYASLTTSLQKELLRSQEICREMLERSSTQPNGWHNFLDEIIFSHPVGVWTYDFQYGGEGNTSRIVGIRSLATDLVFPEFYPFYQIDLSSKPKTEDIVTPFYPELITRYRTMAESRGPSDETLHLLDMLNTLEHSTEQSLTKKHRWLGWIQGELIHLGATTVEAERDFTRDIFKGA</sequence>
<reference evidence="1 2" key="1">
    <citation type="submission" date="2020-09" db="EMBL/GenBank/DDBJ databases">
        <authorList>
            <person name="Jameson E."/>
        </authorList>
    </citation>
    <scope>NUCLEOTIDE SEQUENCE [LARGE SCALE GENOMIC DNA]</scope>
</reference>
<gene>
    <name evidence="1" type="ORF">LLCLJKAH_00022</name>
</gene>
<name>A0A7R8R5S2_9CAUD</name>
<protein>
    <submittedName>
        <fullName evidence="1">Uncharacterized protein</fullName>
    </submittedName>
</protein>
<proteinExistence type="predicted"/>
<dbReference type="EMBL" id="LR881104">
    <property type="protein sequence ID" value="CAD5236011.1"/>
    <property type="molecule type" value="Genomic_DNA"/>
</dbReference>
<organism evidence="1 2">
    <name type="scientific">Klebsiella phage vB_KvM-Eowyn</name>
    <dbReference type="NCBI Taxonomy" id="2762819"/>
    <lineage>
        <taxon>Viruses</taxon>
        <taxon>Duplodnaviria</taxon>
        <taxon>Heunggongvirae</taxon>
        <taxon>Uroviricota</taxon>
        <taxon>Caudoviricetes</taxon>
        <taxon>Chimalliviridae</taxon>
        <taxon>Eowynvirus</taxon>
        <taxon>Eowynvirus eowyn</taxon>
    </lineage>
</organism>